<reference evidence="2" key="1">
    <citation type="submission" date="2023-06" db="EMBL/GenBank/DDBJ databases">
        <title>Genome-scale phylogeny and comparative genomics of the fungal order Sordariales.</title>
        <authorList>
            <consortium name="Lawrence Berkeley National Laboratory"/>
            <person name="Hensen N."/>
            <person name="Bonometti L."/>
            <person name="Westerberg I."/>
            <person name="Brannstrom I.O."/>
            <person name="Guillou S."/>
            <person name="Cros-Aarteil S."/>
            <person name="Calhoun S."/>
            <person name="Haridas S."/>
            <person name="Kuo A."/>
            <person name="Mondo S."/>
            <person name="Pangilinan J."/>
            <person name="Riley R."/>
            <person name="LaButti K."/>
            <person name="Andreopoulos B."/>
            <person name="Lipzen A."/>
            <person name="Chen C."/>
            <person name="Yanf M."/>
            <person name="Daum C."/>
            <person name="Ng V."/>
            <person name="Clum A."/>
            <person name="Steindorff A."/>
            <person name="Ohm R."/>
            <person name="Martin F."/>
            <person name="Silar P."/>
            <person name="Natvig D."/>
            <person name="Lalanne C."/>
            <person name="Gautier V."/>
            <person name="Ament-velasquez S.L."/>
            <person name="Kruys A."/>
            <person name="Hutchinson M.I."/>
            <person name="Powell A.J."/>
            <person name="Barry K."/>
            <person name="Miller A.N."/>
            <person name="Grigoriev I.V."/>
            <person name="Debuchy R."/>
            <person name="Gladieux P."/>
            <person name="Thoren M.H."/>
            <person name="Johannesson H."/>
        </authorList>
    </citation>
    <scope>NUCLEOTIDE SEQUENCE</scope>
    <source>
        <strain evidence="2">SMH3187-1</strain>
    </source>
</reference>
<sequence length="227" mass="25366">MSWNLKARWHAYTEIWESLWYGIWDHHYIRYERSPSSPLPALLASASGVILELGPGLGNQLIFYDRSKITRVVGVELNPLFVPDLRAEMDARGLDDVYEIITSGIEDGSALERAGIVPGSVDTIVSTGVMCSVNGAEGVMKELYRLLRPGGRFVFWEHHGSGDLVTNLWNPLWRPFIGGCNLTRDIKSIILEAGEWEDVDSIMGDEQQKPWGLLPRVWGVLTKSGGK</sequence>
<evidence type="ECO:0000313" key="3">
    <source>
        <dbReference type="Proteomes" id="UP001172155"/>
    </source>
</evidence>
<evidence type="ECO:0000259" key="1">
    <source>
        <dbReference type="Pfam" id="PF08241"/>
    </source>
</evidence>
<dbReference type="SUPFAM" id="SSF53335">
    <property type="entry name" value="S-adenosyl-L-methionine-dependent methyltransferases"/>
    <property type="match status" value="1"/>
</dbReference>
<organism evidence="2 3">
    <name type="scientific">Schizothecium vesticola</name>
    <dbReference type="NCBI Taxonomy" id="314040"/>
    <lineage>
        <taxon>Eukaryota</taxon>
        <taxon>Fungi</taxon>
        <taxon>Dikarya</taxon>
        <taxon>Ascomycota</taxon>
        <taxon>Pezizomycotina</taxon>
        <taxon>Sordariomycetes</taxon>
        <taxon>Sordariomycetidae</taxon>
        <taxon>Sordariales</taxon>
        <taxon>Schizotheciaceae</taxon>
        <taxon>Schizothecium</taxon>
    </lineage>
</organism>
<dbReference type="InterPro" id="IPR013216">
    <property type="entry name" value="Methyltransf_11"/>
</dbReference>
<name>A0AA40KB85_9PEZI</name>
<gene>
    <name evidence="2" type="ORF">B0T18DRAFT_450964</name>
</gene>
<evidence type="ECO:0000313" key="2">
    <source>
        <dbReference type="EMBL" id="KAK0752759.1"/>
    </source>
</evidence>
<dbReference type="PANTHER" id="PTHR45036:SF1">
    <property type="entry name" value="METHYLTRANSFERASE LIKE 7A"/>
    <property type="match status" value="1"/>
</dbReference>
<dbReference type="EMBL" id="JAUKUD010000001">
    <property type="protein sequence ID" value="KAK0752759.1"/>
    <property type="molecule type" value="Genomic_DNA"/>
</dbReference>
<dbReference type="InterPro" id="IPR029063">
    <property type="entry name" value="SAM-dependent_MTases_sf"/>
</dbReference>
<dbReference type="AlphaFoldDB" id="A0AA40KB85"/>
<dbReference type="Gene3D" id="3.40.50.150">
    <property type="entry name" value="Vaccinia Virus protein VP39"/>
    <property type="match status" value="1"/>
</dbReference>
<proteinExistence type="predicted"/>
<dbReference type="Pfam" id="PF08241">
    <property type="entry name" value="Methyltransf_11"/>
    <property type="match status" value="1"/>
</dbReference>
<keyword evidence="3" id="KW-1185">Reference proteome</keyword>
<dbReference type="CDD" id="cd02440">
    <property type="entry name" value="AdoMet_MTases"/>
    <property type="match status" value="1"/>
</dbReference>
<accession>A0AA40KB85</accession>
<dbReference type="InterPro" id="IPR052356">
    <property type="entry name" value="Thiol_S-MT"/>
</dbReference>
<dbReference type="GO" id="GO:0008757">
    <property type="term" value="F:S-adenosylmethionine-dependent methyltransferase activity"/>
    <property type="evidence" value="ECO:0007669"/>
    <property type="project" value="InterPro"/>
</dbReference>
<protein>
    <submittedName>
        <fullName evidence="2">S-adenosyl-L-methionine-dependent methyltransferase</fullName>
    </submittedName>
</protein>
<dbReference type="Proteomes" id="UP001172155">
    <property type="component" value="Unassembled WGS sequence"/>
</dbReference>
<feature type="domain" description="Methyltransferase type 11" evidence="1">
    <location>
        <begin position="51"/>
        <end position="155"/>
    </location>
</feature>
<keyword evidence="2" id="KW-0489">Methyltransferase</keyword>
<dbReference type="PANTHER" id="PTHR45036">
    <property type="entry name" value="METHYLTRANSFERASE LIKE 7B"/>
    <property type="match status" value="1"/>
</dbReference>
<keyword evidence="2" id="KW-0808">Transferase</keyword>
<dbReference type="GO" id="GO:0032259">
    <property type="term" value="P:methylation"/>
    <property type="evidence" value="ECO:0007669"/>
    <property type="project" value="UniProtKB-KW"/>
</dbReference>
<comment type="caution">
    <text evidence="2">The sequence shown here is derived from an EMBL/GenBank/DDBJ whole genome shotgun (WGS) entry which is preliminary data.</text>
</comment>